<protein>
    <submittedName>
        <fullName evidence="2">Uncharacterized protein</fullName>
    </submittedName>
</protein>
<evidence type="ECO:0000313" key="1">
    <source>
        <dbReference type="EMBL" id="KAG0470078.1"/>
    </source>
</evidence>
<comment type="caution">
    <text evidence="2">The sequence shown here is derived from an EMBL/GenBank/DDBJ whole genome shotgun (WGS) entry which is preliminary data.</text>
</comment>
<dbReference type="Proteomes" id="UP000639772">
    <property type="component" value="Unassembled WGS sequence"/>
</dbReference>
<name>A0A835QIN2_VANPL</name>
<reference evidence="3 4" key="1">
    <citation type="journal article" date="2020" name="Nat. Food">
        <title>A phased Vanilla planifolia genome enables genetic improvement of flavour and production.</title>
        <authorList>
            <person name="Hasing T."/>
            <person name="Tang H."/>
            <person name="Brym M."/>
            <person name="Khazi F."/>
            <person name="Huang T."/>
            <person name="Chambers A.H."/>
        </authorList>
    </citation>
    <scope>NUCLEOTIDE SEQUENCE [LARGE SCALE GENOMIC DNA]</scope>
    <source>
        <tissue evidence="2">Leaf</tissue>
    </source>
</reference>
<dbReference type="Proteomes" id="UP000636800">
    <property type="component" value="Unassembled WGS sequence"/>
</dbReference>
<evidence type="ECO:0000313" key="4">
    <source>
        <dbReference type="Proteomes" id="UP000639772"/>
    </source>
</evidence>
<evidence type="ECO:0000313" key="3">
    <source>
        <dbReference type="Proteomes" id="UP000636800"/>
    </source>
</evidence>
<sequence length="77" mass="8645">MLQEANNRPIRDPLNSIVESYGQQMLYVTTDWFPLLCVLGRLLGTNNAPVNSSQAAAPLYSYRRRYPDGENSTPKNG</sequence>
<dbReference type="EMBL" id="JADCNM010000008">
    <property type="protein sequence ID" value="KAG0471631.1"/>
    <property type="molecule type" value="Genomic_DNA"/>
</dbReference>
<organism evidence="2 4">
    <name type="scientific">Vanilla planifolia</name>
    <name type="common">Vanilla</name>
    <dbReference type="NCBI Taxonomy" id="51239"/>
    <lineage>
        <taxon>Eukaryota</taxon>
        <taxon>Viridiplantae</taxon>
        <taxon>Streptophyta</taxon>
        <taxon>Embryophyta</taxon>
        <taxon>Tracheophyta</taxon>
        <taxon>Spermatophyta</taxon>
        <taxon>Magnoliopsida</taxon>
        <taxon>Liliopsida</taxon>
        <taxon>Asparagales</taxon>
        <taxon>Orchidaceae</taxon>
        <taxon>Vanilloideae</taxon>
        <taxon>Vanilleae</taxon>
        <taxon>Vanilla</taxon>
    </lineage>
</organism>
<gene>
    <name evidence="2" type="ORF">HPP92_016177</name>
    <name evidence="1" type="ORF">HPP92_016778</name>
</gene>
<dbReference type="AlphaFoldDB" id="A0A835QIN2"/>
<evidence type="ECO:0000313" key="2">
    <source>
        <dbReference type="EMBL" id="KAG0471631.1"/>
    </source>
</evidence>
<proteinExistence type="predicted"/>
<dbReference type="EMBL" id="JADCNL010000008">
    <property type="protein sequence ID" value="KAG0470078.1"/>
    <property type="molecule type" value="Genomic_DNA"/>
</dbReference>
<keyword evidence="3" id="KW-1185">Reference proteome</keyword>
<accession>A0A835QIN2</accession>